<evidence type="ECO:0000256" key="5">
    <source>
        <dbReference type="ARBA" id="ARBA00023274"/>
    </source>
</evidence>
<evidence type="ECO:0000256" key="2">
    <source>
        <dbReference type="ARBA" id="ARBA00008860"/>
    </source>
</evidence>
<accession>A0A7R9EAK9</accession>
<gene>
    <name evidence="9" type="ORF">TMSB3V08_LOCUS7153</name>
</gene>
<dbReference type="GO" id="GO:0005762">
    <property type="term" value="C:mitochondrial large ribosomal subunit"/>
    <property type="evidence" value="ECO:0007669"/>
    <property type="project" value="TreeGrafter"/>
</dbReference>
<reference evidence="9" key="1">
    <citation type="submission" date="2020-11" db="EMBL/GenBank/DDBJ databases">
        <authorList>
            <person name="Tran Van P."/>
        </authorList>
    </citation>
    <scope>NUCLEOTIDE SEQUENCE</scope>
</reference>
<dbReference type="InterPro" id="IPR018305">
    <property type="entry name" value="Ribosomal_m50"/>
</dbReference>
<evidence type="ECO:0000256" key="1">
    <source>
        <dbReference type="ARBA" id="ARBA00004173"/>
    </source>
</evidence>
<evidence type="ECO:0000256" key="3">
    <source>
        <dbReference type="ARBA" id="ARBA00022980"/>
    </source>
</evidence>
<feature type="region of interest" description="Disordered" evidence="8">
    <location>
        <begin position="176"/>
        <end position="195"/>
    </location>
</feature>
<dbReference type="PANTHER" id="PTHR31542:SF1">
    <property type="entry name" value="LARGE RIBOSOMAL SUBUNIT PROTEIN ML50"/>
    <property type="match status" value="1"/>
</dbReference>
<proteinExistence type="inferred from homology"/>
<keyword evidence="4" id="KW-0496">Mitochondrion</keyword>
<evidence type="ECO:0000256" key="8">
    <source>
        <dbReference type="SAM" id="MobiDB-lite"/>
    </source>
</evidence>
<dbReference type="AlphaFoldDB" id="A0A7R9EAK9"/>
<comment type="subcellular location">
    <subcellularLocation>
        <location evidence="1">Mitochondrion</location>
    </subcellularLocation>
</comment>
<organism evidence="9">
    <name type="scientific">Timema monikensis</name>
    <dbReference type="NCBI Taxonomy" id="170555"/>
    <lineage>
        <taxon>Eukaryota</taxon>
        <taxon>Metazoa</taxon>
        <taxon>Ecdysozoa</taxon>
        <taxon>Arthropoda</taxon>
        <taxon>Hexapoda</taxon>
        <taxon>Insecta</taxon>
        <taxon>Pterygota</taxon>
        <taxon>Neoptera</taxon>
        <taxon>Polyneoptera</taxon>
        <taxon>Phasmatodea</taxon>
        <taxon>Timematodea</taxon>
        <taxon>Timematoidea</taxon>
        <taxon>Timematidae</taxon>
        <taxon>Timema</taxon>
    </lineage>
</organism>
<name>A0A7R9EAK9_9NEOP</name>
<protein>
    <recommendedName>
        <fullName evidence="6">Large ribosomal subunit protein mL50</fullName>
    </recommendedName>
    <alternativeName>
        <fullName evidence="7">39S ribosomal protein L50, mitochondrial</fullName>
    </alternativeName>
</protein>
<evidence type="ECO:0000256" key="7">
    <source>
        <dbReference type="ARBA" id="ARBA00035398"/>
    </source>
</evidence>
<dbReference type="EMBL" id="OB794481">
    <property type="protein sequence ID" value="CAD7430395.1"/>
    <property type="molecule type" value="Genomic_DNA"/>
</dbReference>
<evidence type="ECO:0000256" key="6">
    <source>
        <dbReference type="ARBA" id="ARBA00035183"/>
    </source>
</evidence>
<keyword evidence="5" id="KW-0687">Ribonucleoprotein</keyword>
<keyword evidence="3" id="KW-0689">Ribosomal protein</keyword>
<dbReference type="PANTHER" id="PTHR31542">
    <property type="entry name" value="39A RIBOSOMAL PROTEIN L50, MITOCHONDRIAL"/>
    <property type="match status" value="1"/>
</dbReference>
<evidence type="ECO:0000313" key="9">
    <source>
        <dbReference type="EMBL" id="CAD7430395.1"/>
    </source>
</evidence>
<evidence type="ECO:0000256" key="4">
    <source>
        <dbReference type="ARBA" id="ARBA00023128"/>
    </source>
</evidence>
<sequence>MPPREYVTVHTKPRTMCRVKAKVTERGPSENHTLQELESAATFGRPDSLVVCRPAYMFLRSANTIRNASGHNTKLREMTALNSSNSTLEFLRSQRAYFPPADVADKVNSICESVFGSTNTVSDLDINSPSTKFKLLDACFREFQHGVPNSLLHTMTSLGIGKVELEEVNPQLRGGRVENHLGKTTPNSPDRDSNLDLPVLSSRAQHDKRVSQLRHQGDVIEYYQTPVNVKTPLDALKNIELPPNLHIQHEYHRFHPGISMTNFTPCIYLSEKVWSLAAGLSCFTWITKNCNLHSSVAKDSTWLERCLVYTLYVTQEEVERWCGVNSAEE</sequence>
<comment type="similarity">
    <text evidence="2">Belongs to the mitochondrion-specific ribosomal protein mL50 family.</text>
</comment>